<name>A0A9P4IVK2_9PEZI</name>
<dbReference type="InterPro" id="IPR004045">
    <property type="entry name" value="Glutathione_S-Trfase_N"/>
</dbReference>
<dbReference type="Gene3D" id="3.40.30.110">
    <property type="match status" value="2"/>
</dbReference>
<evidence type="ECO:0000259" key="1">
    <source>
        <dbReference type="Pfam" id="PF13417"/>
    </source>
</evidence>
<organism evidence="3 4">
    <name type="scientific">Rhizodiscina lignyota</name>
    <dbReference type="NCBI Taxonomy" id="1504668"/>
    <lineage>
        <taxon>Eukaryota</taxon>
        <taxon>Fungi</taxon>
        <taxon>Dikarya</taxon>
        <taxon>Ascomycota</taxon>
        <taxon>Pezizomycotina</taxon>
        <taxon>Dothideomycetes</taxon>
        <taxon>Pleosporomycetidae</taxon>
        <taxon>Aulographales</taxon>
        <taxon>Rhizodiscinaceae</taxon>
        <taxon>Rhizodiscina</taxon>
    </lineage>
</organism>
<dbReference type="EMBL" id="ML978121">
    <property type="protein sequence ID" value="KAF2105076.1"/>
    <property type="molecule type" value="Genomic_DNA"/>
</dbReference>
<dbReference type="SUPFAM" id="SSF47616">
    <property type="entry name" value="GST C-terminal domain-like"/>
    <property type="match status" value="1"/>
</dbReference>
<dbReference type="InterPro" id="IPR058268">
    <property type="entry name" value="DUF7962"/>
</dbReference>
<dbReference type="CDD" id="cd00299">
    <property type="entry name" value="GST_C_family"/>
    <property type="match status" value="1"/>
</dbReference>
<dbReference type="Proteomes" id="UP000799772">
    <property type="component" value="Unassembled WGS sequence"/>
</dbReference>
<feature type="domain" description="GST N-terminal" evidence="1">
    <location>
        <begin position="11"/>
        <end position="84"/>
    </location>
</feature>
<sequence>MSPFQTPSLLLFTYPESVVGRRLDWYLTLRRIPYVHCEVDNKMPRPVLERLGVHYRRIPVLAVGRDLYCDSRCIIQTMEDLYPKTQRLGADPKQRPFDAGIQKLLENWAFEGGVFMKTAMLISPDAKLVQDPSWLEDRYQLSGFRFSKEAMEQIRPDALAAARMHLDIVENMLLGDGREWISGGEEPGLADVHVGWPFDWMLRDPEKMGMKHAYPELLNEQKYPKMFAWIDRLNRFMEEKRKEQGELKMLSSDEAVKLIENSSLFEHEELDIVEWDPTGLKKGAEVDLFATDVPNGFQNRDTGELIGLTAGRVTVKAKTKDGIDVRIHYPRINIKIAPSTTGL</sequence>
<evidence type="ECO:0000259" key="2">
    <source>
        <dbReference type="Pfam" id="PF25907"/>
    </source>
</evidence>
<reference evidence="3" key="1">
    <citation type="journal article" date="2020" name="Stud. Mycol.">
        <title>101 Dothideomycetes genomes: a test case for predicting lifestyles and emergence of pathogens.</title>
        <authorList>
            <person name="Haridas S."/>
            <person name="Albert R."/>
            <person name="Binder M."/>
            <person name="Bloem J."/>
            <person name="Labutti K."/>
            <person name="Salamov A."/>
            <person name="Andreopoulos B."/>
            <person name="Baker S."/>
            <person name="Barry K."/>
            <person name="Bills G."/>
            <person name="Bluhm B."/>
            <person name="Cannon C."/>
            <person name="Castanera R."/>
            <person name="Culley D."/>
            <person name="Daum C."/>
            <person name="Ezra D."/>
            <person name="Gonzalez J."/>
            <person name="Henrissat B."/>
            <person name="Kuo A."/>
            <person name="Liang C."/>
            <person name="Lipzen A."/>
            <person name="Lutzoni F."/>
            <person name="Magnuson J."/>
            <person name="Mondo S."/>
            <person name="Nolan M."/>
            <person name="Ohm R."/>
            <person name="Pangilinan J."/>
            <person name="Park H.-J."/>
            <person name="Ramirez L."/>
            <person name="Alfaro M."/>
            <person name="Sun H."/>
            <person name="Tritt A."/>
            <person name="Yoshinaga Y."/>
            <person name="Zwiers L.-H."/>
            <person name="Turgeon B."/>
            <person name="Goodwin S."/>
            <person name="Spatafora J."/>
            <person name="Crous P."/>
            <person name="Grigoriev I."/>
        </authorList>
    </citation>
    <scope>NUCLEOTIDE SEQUENCE</scope>
    <source>
        <strain evidence="3">CBS 133067</strain>
    </source>
</reference>
<dbReference type="AlphaFoldDB" id="A0A9P4IVK2"/>
<protein>
    <submittedName>
        <fullName evidence="3">Glutathione s-transferase-related protein-like protein</fullName>
    </submittedName>
</protein>
<dbReference type="InterPro" id="IPR036282">
    <property type="entry name" value="Glutathione-S-Trfase_C_sf"/>
</dbReference>
<dbReference type="SUPFAM" id="SSF52833">
    <property type="entry name" value="Thioredoxin-like"/>
    <property type="match status" value="1"/>
</dbReference>
<comment type="caution">
    <text evidence="3">The sequence shown here is derived from an EMBL/GenBank/DDBJ whole genome shotgun (WGS) entry which is preliminary data.</text>
</comment>
<accession>A0A9P4IVK2</accession>
<feature type="domain" description="DUF7962" evidence="2">
    <location>
        <begin position="118"/>
        <end position="239"/>
    </location>
</feature>
<dbReference type="InterPro" id="IPR036249">
    <property type="entry name" value="Thioredoxin-like_sf"/>
</dbReference>
<evidence type="ECO:0000313" key="3">
    <source>
        <dbReference type="EMBL" id="KAF2105076.1"/>
    </source>
</evidence>
<gene>
    <name evidence="3" type="ORF">NA57DRAFT_51855</name>
</gene>
<dbReference type="Pfam" id="PF25907">
    <property type="entry name" value="DUF7962"/>
    <property type="match status" value="1"/>
</dbReference>
<dbReference type="Gene3D" id="1.20.1050.10">
    <property type="match status" value="1"/>
</dbReference>
<proteinExistence type="predicted"/>
<dbReference type="OrthoDB" id="202840at2759"/>
<keyword evidence="4" id="KW-1185">Reference proteome</keyword>
<dbReference type="Pfam" id="PF13417">
    <property type="entry name" value="GST_N_3"/>
    <property type="match status" value="1"/>
</dbReference>
<evidence type="ECO:0000313" key="4">
    <source>
        <dbReference type="Proteomes" id="UP000799772"/>
    </source>
</evidence>